<sequence>MMIPVRENHVAQMRRRRRERDAENAALFRSLQEASHTLDGIASMVELANSNHQHQPSTRTLGRSVGNTFPMSDVEDASSTRLKRRKLDHSHDEPAAFNGFSYGHFGQVVPGRLRMEIVSCDGGEYADADSRSVLYRPENILRNDRSVYCTKSSECNILLQHQGGTTFCVEQIVIRAPRKGFTAPVQEGLIFVGMSADELTEQSSRYEITQHESRHCDPWSPELTPDDEPISLLQSLQDPEVWEGSRQRQSERAQADFDRAERDQAWTRRRMEQMYVSRHDEPSQSLSRSEENCDWLLQDHTAHASDANPDDSYAIDPVTDDDSSDVDEESSTAVIADRMRRDARAQDDTDFDVDYTRQWRETRDRYGYARSIRRSEPRQIEPRADSGKTVTLPPSAKFFMEKNKITVKFPTPLSAKYILLKFYSSRPQGNIDVQSVVTYGFAGPRYFPACEMR</sequence>
<protein>
    <submittedName>
        <fullName evidence="2">Uncharacterized protein</fullName>
    </submittedName>
</protein>
<keyword evidence="3" id="KW-1185">Reference proteome</keyword>
<dbReference type="GeneID" id="54491090"/>
<feature type="region of interest" description="Disordered" evidence="1">
    <location>
        <begin position="50"/>
        <end position="88"/>
    </location>
</feature>
<feature type="compositionally biased region" description="Polar residues" evidence="1">
    <location>
        <begin position="50"/>
        <end position="70"/>
    </location>
</feature>
<dbReference type="Proteomes" id="UP000799437">
    <property type="component" value="Unassembled WGS sequence"/>
</dbReference>
<organism evidence="2 3">
    <name type="scientific">Pseudovirgaria hyperparasitica</name>
    <dbReference type="NCBI Taxonomy" id="470096"/>
    <lineage>
        <taxon>Eukaryota</taxon>
        <taxon>Fungi</taxon>
        <taxon>Dikarya</taxon>
        <taxon>Ascomycota</taxon>
        <taxon>Pezizomycotina</taxon>
        <taxon>Dothideomycetes</taxon>
        <taxon>Dothideomycetes incertae sedis</taxon>
        <taxon>Acrospermales</taxon>
        <taxon>Acrospermaceae</taxon>
        <taxon>Pseudovirgaria</taxon>
    </lineage>
</organism>
<proteinExistence type="predicted"/>
<evidence type="ECO:0000313" key="2">
    <source>
        <dbReference type="EMBL" id="KAF2756057.1"/>
    </source>
</evidence>
<dbReference type="OrthoDB" id="2351940at2759"/>
<dbReference type="EMBL" id="ML996576">
    <property type="protein sequence ID" value="KAF2756057.1"/>
    <property type="molecule type" value="Genomic_DNA"/>
</dbReference>
<evidence type="ECO:0000313" key="3">
    <source>
        <dbReference type="Proteomes" id="UP000799437"/>
    </source>
</evidence>
<dbReference type="RefSeq" id="XP_033598508.1">
    <property type="nucleotide sequence ID" value="XM_033750036.1"/>
</dbReference>
<dbReference type="AlphaFoldDB" id="A0A6A6W389"/>
<feature type="compositionally biased region" description="Acidic residues" evidence="1">
    <location>
        <begin position="318"/>
        <end position="329"/>
    </location>
</feature>
<name>A0A6A6W389_9PEZI</name>
<feature type="compositionally biased region" description="Basic and acidic residues" evidence="1">
    <location>
        <begin position="243"/>
        <end position="261"/>
    </location>
</feature>
<gene>
    <name evidence="2" type="ORF">EJ05DRAFT_88148</name>
</gene>
<feature type="region of interest" description="Disordered" evidence="1">
    <location>
        <begin position="208"/>
        <end position="261"/>
    </location>
</feature>
<feature type="region of interest" description="Disordered" evidence="1">
    <location>
        <begin position="1"/>
        <end position="21"/>
    </location>
</feature>
<feature type="region of interest" description="Disordered" evidence="1">
    <location>
        <begin position="303"/>
        <end position="329"/>
    </location>
</feature>
<accession>A0A6A6W389</accession>
<reference evidence="2" key="1">
    <citation type="journal article" date="2020" name="Stud. Mycol.">
        <title>101 Dothideomycetes genomes: a test case for predicting lifestyles and emergence of pathogens.</title>
        <authorList>
            <person name="Haridas S."/>
            <person name="Albert R."/>
            <person name="Binder M."/>
            <person name="Bloem J."/>
            <person name="Labutti K."/>
            <person name="Salamov A."/>
            <person name="Andreopoulos B."/>
            <person name="Baker S."/>
            <person name="Barry K."/>
            <person name="Bills G."/>
            <person name="Bluhm B."/>
            <person name="Cannon C."/>
            <person name="Castanera R."/>
            <person name="Culley D."/>
            <person name="Daum C."/>
            <person name="Ezra D."/>
            <person name="Gonzalez J."/>
            <person name="Henrissat B."/>
            <person name="Kuo A."/>
            <person name="Liang C."/>
            <person name="Lipzen A."/>
            <person name="Lutzoni F."/>
            <person name="Magnuson J."/>
            <person name="Mondo S."/>
            <person name="Nolan M."/>
            <person name="Ohm R."/>
            <person name="Pangilinan J."/>
            <person name="Park H.-J."/>
            <person name="Ramirez L."/>
            <person name="Alfaro M."/>
            <person name="Sun H."/>
            <person name="Tritt A."/>
            <person name="Yoshinaga Y."/>
            <person name="Zwiers L.-H."/>
            <person name="Turgeon B."/>
            <person name="Goodwin S."/>
            <person name="Spatafora J."/>
            <person name="Crous P."/>
            <person name="Grigoriev I."/>
        </authorList>
    </citation>
    <scope>NUCLEOTIDE SEQUENCE</scope>
    <source>
        <strain evidence="2">CBS 121739</strain>
    </source>
</reference>
<feature type="compositionally biased region" description="Basic and acidic residues" evidence="1">
    <location>
        <begin position="208"/>
        <end position="217"/>
    </location>
</feature>
<evidence type="ECO:0000256" key="1">
    <source>
        <dbReference type="SAM" id="MobiDB-lite"/>
    </source>
</evidence>